<reference evidence="1" key="1">
    <citation type="submission" date="2018-05" db="EMBL/GenBank/DDBJ databases">
        <authorList>
            <person name="Lanie J.A."/>
            <person name="Ng W.-L."/>
            <person name="Kazmierczak K.M."/>
            <person name="Andrzejewski T.M."/>
            <person name="Davidsen T.M."/>
            <person name="Wayne K.J."/>
            <person name="Tettelin H."/>
            <person name="Glass J.I."/>
            <person name="Rusch D."/>
            <person name="Podicherti R."/>
            <person name="Tsui H.-C.T."/>
            <person name="Winkler M.E."/>
        </authorList>
    </citation>
    <scope>NUCLEOTIDE SEQUENCE</scope>
</reference>
<dbReference type="Pfam" id="PF02515">
    <property type="entry name" value="CoA_transf_3"/>
    <property type="match status" value="1"/>
</dbReference>
<gene>
    <name evidence="1" type="ORF">METZ01_LOCUS387199</name>
</gene>
<dbReference type="GO" id="GO:0003824">
    <property type="term" value="F:catalytic activity"/>
    <property type="evidence" value="ECO:0007669"/>
    <property type="project" value="InterPro"/>
</dbReference>
<dbReference type="InterPro" id="IPR003673">
    <property type="entry name" value="CoA-Trfase_fam_III"/>
</dbReference>
<organism evidence="1">
    <name type="scientific">marine metagenome</name>
    <dbReference type="NCBI Taxonomy" id="408172"/>
    <lineage>
        <taxon>unclassified sequences</taxon>
        <taxon>metagenomes</taxon>
        <taxon>ecological metagenomes</taxon>
    </lineage>
</organism>
<dbReference type="PANTHER" id="PTHR48228:SF5">
    <property type="entry name" value="ALPHA-METHYLACYL-COA RACEMASE"/>
    <property type="match status" value="1"/>
</dbReference>
<protein>
    <recommendedName>
        <fullName evidence="2">CoA transferase</fullName>
    </recommendedName>
</protein>
<dbReference type="SUPFAM" id="SSF89796">
    <property type="entry name" value="CoA-transferase family III (CaiB/BaiF)"/>
    <property type="match status" value="1"/>
</dbReference>
<dbReference type="InterPro" id="IPR044855">
    <property type="entry name" value="CoA-Trfase_III_dom3_sf"/>
</dbReference>
<dbReference type="InterPro" id="IPR023606">
    <property type="entry name" value="CoA-Trfase_III_dom_1_sf"/>
</dbReference>
<feature type="non-terminal residue" evidence="1">
    <location>
        <position position="1"/>
    </location>
</feature>
<accession>A0A382UKJ5</accession>
<name>A0A382UKJ5_9ZZZZ</name>
<proteinExistence type="predicted"/>
<dbReference type="AlphaFoldDB" id="A0A382UKJ5"/>
<dbReference type="Gene3D" id="3.40.50.10540">
    <property type="entry name" value="Crotonobetainyl-coa:carnitine coa-transferase, domain 1"/>
    <property type="match status" value="1"/>
</dbReference>
<feature type="non-terminal residue" evidence="1">
    <location>
        <position position="292"/>
    </location>
</feature>
<sequence>RRKAPFKDKAGLWWEAYARGKRSLELDLATETGQHDFEALVKEVDFVIESFSPAERADLALDYSSLSLINPALILVSITAFGQTGPKADWPATDLTVWAASGAQALAGDADRAPVRTSVPQTYMHAAADAAGAALIALQARHKTGFGQHVDISAQCSSAQAALSAFLGPANNSELIIEREAGGLAGAFPIQMTWPCRNGYVAITFLFGPAFTEPNKRLLRWLAEDGYCSKQTAEEDWGIKIAAMIATGESPESYFELCKQIQAFTLTRSKEALFEEGLARGIYIAPTLDVEN</sequence>
<evidence type="ECO:0008006" key="2">
    <source>
        <dbReference type="Google" id="ProtNLM"/>
    </source>
</evidence>
<dbReference type="EMBL" id="UINC01144681">
    <property type="protein sequence ID" value="SVD34345.1"/>
    <property type="molecule type" value="Genomic_DNA"/>
</dbReference>
<dbReference type="PANTHER" id="PTHR48228">
    <property type="entry name" value="SUCCINYL-COA--D-CITRAMALATE COA-TRANSFERASE"/>
    <property type="match status" value="1"/>
</dbReference>
<evidence type="ECO:0000313" key="1">
    <source>
        <dbReference type="EMBL" id="SVD34345.1"/>
    </source>
</evidence>
<dbReference type="Gene3D" id="3.30.1540.10">
    <property type="entry name" value="formyl-coa transferase, domain 3"/>
    <property type="match status" value="1"/>
</dbReference>
<dbReference type="InterPro" id="IPR050509">
    <property type="entry name" value="CoA-transferase_III"/>
</dbReference>